<gene>
    <name evidence="3" type="ORF">GCM10009765_66810</name>
</gene>
<dbReference type="RefSeq" id="WP_344314178.1">
    <property type="nucleotide sequence ID" value="NZ_BAAANY010000032.1"/>
</dbReference>
<evidence type="ECO:0000256" key="1">
    <source>
        <dbReference type="SAM" id="MobiDB-lite"/>
    </source>
</evidence>
<dbReference type="Proteomes" id="UP001500618">
    <property type="component" value="Unassembled WGS sequence"/>
</dbReference>
<evidence type="ECO:0000313" key="3">
    <source>
        <dbReference type="EMBL" id="GAA1707912.1"/>
    </source>
</evidence>
<feature type="region of interest" description="Disordered" evidence="1">
    <location>
        <begin position="60"/>
        <end position="85"/>
    </location>
</feature>
<organism evidence="3 4">
    <name type="scientific">Fodinicola feengrottensis</name>
    <dbReference type="NCBI Taxonomy" id="435914"/>
    <lineage>
        <taxon>Bacteria</taxon>
        <taxon>Bacillati</taxon>
        <taxon>Actinomycetota</taxon>
        <taxon>Actinomycetes</taxon>
        <taxon>Mycobacteriales</taxon>
        <taxon>Fodinicola</taxon>
    </lineage>
</organism>
<dbReference type="EMBL" id="BAAANY010000032">
    <property type="protein sequence ID" value="GAA1707912.1"/>
    <property type="molecule type" value="Genomic_DNA"/>
</dbReference>
<evidence type="ECO:0000313" key="4">
    <source>
        <dbReference type="Proteomes" id="UP001500618"/>
    </source>
</evidence>
<sequence>MVRRSGKSADERRARIAAAMAAKARARRRRQLMIWSSAAVVALVVVVGAVVMIIATTGHKSQAAPKASPTTAGTTANPPWAAPTDPSAAIQAAGLPLLSAEGTVEHIHAHLDVIADGKPVQVPAELGIDEAGGHISPLHTHDTTGVIHVESPVKKDFTLGQFFTEWRVSLASDHIGGLKVSSDQVFRAYVNGKLVQGDPAALVLHAHDEIALVYGTTAQQQNPPNKYAFPAGL</sequence>
<keyword evidence="2" id="KW-1133">Transmembrane helix</keyword>
<protein>
    <submittedName>
        <fullName evidence="3">Uncharacterized protein</fullName>
    </submittedName>
</protein>
<evidence type="ECO:0000256" key="2">
    <source>
        <dbReference type="SAM" id="Phobius"/>
    </source>
</evidence>
<accession>A0ABN2IMC3</accession>
<keyword evidence="2" id="KW-0472">Membrane</keyword>
<feature type="compositionally biased region" description="Polar residues" evidence="1">
    <location>
        <begin position="68"/>
        <end position="77"/>
    </location>
</feature>
<proteinExistence type="predicted"/>
<reference evidence="3 4" key="1">
    <citation type="journal article" date="2019" name="Int. J. Syst. Evol. Microbiol.">
        <title>The Global Catalogue of Microorganisms (GCM) 10K type strain sequencing project: providing services to taxonomists for standard genome sequencing and annotation.</title>
        <authorList>
            <consortium name="The Broad Institute Genomics Platform"/>
            <consortium name="The Broad Institute Genome Sequencing Center for Infectious Disease"/>
            <person name="Wu L."/>
            <person name="Ma J."/>
        </authorList>
    </citation>
    <scope>NUCLEOTIDE SEQUENCE [LARGE SCALE GENOMIC DNA]</scope>
    <source>
        <strain evidence="3 4">JCM 14718</strain>
    </source>
</reference>
<name>A0ABN2IMC3_9ACTN</name>
<keyword evidence="2" id="KW-0812">Transmembrane</keyword>
<comment type="caution">
    <text evidence="3">The sequence shown here is derived from an EMBL/GenBank/DDBJ whole genome shotgun (WGS) entry which is preliminary data.</text>
</comment>
<feature type="transmembrane region" description="Helical" evidence="2">
    <location>
        <begin position="32"/>
        <end position="55"/>
    </location>
</feature>
<keyword evidence="4" id="KW-1185">Reference proteome</keyword>